<evidence type="ECO:0000313" key="3">
    <source>
        <dbReference type="Proteomes" id="UP000011115"/>
    </source>
</evidence>
<feature type="region of interest" description="Disordered" evidence="1">
    <location>
        <begin position="77"/>
        <end position="109"/>
    </location>
</feature>
<evidence type="ECO:0000313" key="2">
    <source>
        <dbReference type="EnsemblPlants" id="PGSC0003DMT400093134"/>
    </source>
</evidence>
<dbReference type="InParanoid" id="M1DRB6"/>
<feature type="region of interest" description="Disordered" evidence="1">
    <location>
        <begin position="1"/>
        <end position="52"/>
    </location>
</feature>
<feature type="compositionally biased region" description="Low complexity" evidence="1">
    <location>
        <begin position="77"/>
        <end position="89"/>
    </location>
</feature>
<protein>
    <submittedName>
        <fullName evidence="2">Uncharacterized protein</fullName>
    </submittedName>
</protein>
<keyword evidence="3" id="KW-1185">Reference proteome</keyword>
<dbReference type="PaxDb" id="4113-PGSC0003DMT400093134"/>
<reference evidence="3" key="1">
    <citation type="journal article" date="2011" name="Nature">
        <title>Genome sequence and analysis of the tuber crop potato.</title>
        <authorList>
            <consortium name="The Potato Genome Sequencing Consortium"/>
        </authorList>
    </citation>
    <scope>NUCLEOTIDE SEQUENCE [LARGE SCALE GENOMIC DNA]</scope>
    <source>
        <strain evidence="3">cv. DM1-3 516 R44</strain>
    </source>
</reference>
<proteinExistence type="predicted"/>
<organism evidence="2 3">
    <name type="scientific">Solanum tuberosum</name>
    <name type="common">Potato</name>
    <dbReference type="NCBI Taxonomy" id="4113"/>
    <lineage>
        <taxon>Eukaryota</taxon>
        <taxon>Viridiplantae</taxon>
        <taxon>Streptophyta</taxon>
        <taxon>Embryophyta</taxon>
        <taxon>Tracheophyta</taxon>
        <taxon>Spermatophyta</taxon>
        <taxon>Magnoliopsida</taxon>
        <taxon>eudicotyledons</taxon>
        <taxon>Gunneridae</taxon>
        <taxon>Pentapetalae</taxon>
        <taxon>asterids</taxon>
        <taxon>lamiids</taxon>
        <taxon>Solanales</taxon>
        <taxon>Solanaceae</taxon>
        <taxon>Solanoideae</taxon>
        <taxon>Solaneae</taxon>
        <taxon>Solanum</taxon>
    </lineage>
</organism>
<reference evidence="2" key="2">
    <citation type="submission" date="2015-06" db="UniProtKB">
        <authorList>
            <consortium name="EnsemblPlants"/>
        </authorList>
    </citation>
    <scope>IDENTIFICATION</scope>
    <source>
        <strain evidence="2">DM1-3 516 R44</strain>
    </source>
</reference>
<dbReference type="AlphaFoldDB" id="M1DRB6"/>
<dbReference type="Gramene" id="PGSC0003DMT400093134">
    <property type="protein sequence ID" value="PGSC0003DMT400093134"/>
    <property type="gene ID" value="PGSC0003DMG400042705"/>
</dbReference>
<feature type="compositionally biased region" description="Basic and acidic residues" evidence="1">
    <location>
        <begin position="31"/>
        <end position="40"/>
    </location>
</feature>
<feature type="compositionally biased region" description="Polar residues" evidence="1">
    <location>
        <begin position="95"/>
        <end position="109"/>
    </location>
</feature>
<dbReference type="HOGENOM" id="CLU_029307_7_4_1"/>
<sequence length="109" mass="12011">MAKPKVARRDMPPRQTRASRKNTKATNPPKMDNEDKESSASKRTNSRYPTIPSFRRGFFTTIHSFLAAHDLDNLSKSAAAESSTEPPEAIIKFQADTSGTDDQTDGANV</sequence>
<evidence type="ECO:0000256" key="1">
    <source>
        <dbReference type="SAM" id="MobiDB-lite"/>
    </source>
</evidence>
<dbReference type="EnsemblPlants" id="PGSC0003DMT400093134">
    <property type="protein sequence ID" value="PGSC0003DMT400093134"/>
    <property type="gene ID" value="PGSC0003DMG400042705"/>
</dbReference>
<dbReference type="Proteomes" id="UP000011115">
    <property type="component" value="Unassembled WGS sequence"/>
</dbReference>
<accession>M1DRB6</accession>
<name>M1DRB6_SOLTU</name>